<keyword evidence="7" id="KW-1185">Reference proteome</keyword>
<keyword evidence="4" id="KW-0804">Transcription</keyword>
<evidence type="ECO:0000256" key="2">
    <source>
        <dbReference type="ARBA" id="ARBA00023015"/>
    </source>
</evidence>
<evidence type="ECO:0000313" key="6">
    <source>
        <dbReference type="EMBL" id="MDL0431551.1"/>
    </source>
</evidence>
<dbReference type="SUPFAM" id="SSF53850">
    <property type="entry name" value="Periplasmic binding protein-like II"/>
    <property type="match status" value="1"/>
</dbReference>
<dbReference type="Gene3D" id="1.10.10.10">
    <property type="entry name" value="Winged helix-like DNA-binding domain superfamily/Winged helix DNA-binding domain"/>
    <property type="match status" value="1"/>
</dbReference>
<name>A0ABT7IBL2_9GAMM</name>
<sequence length="315" mass="35716">MRRLPPLNALRMFEVSARKSSFAAAAEELSVTASAVSHQIKTLEEYLGVRLFSRSKRKVELTPSGEQYLMSVKHALDEIEMATRRLATNKETNVVQISVAPNFLTRWLMPRMSRFRELYPDIELQINASMGLLDFSRSSTDMAVYYGHGEWDDIEVHFLQKVMLVPVCSPKLLNGKLPLEVPEDLRHHTLIYVSKRKWEWEDWLQLAGVEFITPRDSLQLSSGQLTTAAAQENLGVALADPTLTSREISSGDLVVPFNIPLDTHRAFYLVYQKHRPLTSAMKAFKEWLMSEMQAIDAYDVGHAPSPGKSANKKPQ</sequence>
<dbReference type="PANTHER" id="PTHR30537:SF74">
    <property type="entry name" value="HTH-TYPE TRANSCRIPTIONAL REGULATOR TRPI"/>
    <property type="match status" value="1"/>
</dbReference>
<dbReference type="PRINTS" id="PR00039">
    <property type="entry name" value="HTHLYSR"/>
</dbReference>
<evidence type="ECO:0000256" key="1">
    <source>
        <dbReference type="ARBA" id="ARBA00009437"/>
    </source>
</evidence>
<dbReference type="Pfam" id="PF00126">
    <property type="entry name" value="HTH_1"/>
    <property type="match status" value="1"/>
</dbReference>
<evidence type="ECO:0000259" key="5">
    <source>
        <dbReference type="PROSITE" id="PS50931"/>
    </source>
</evidence>
<dbReference type="SUPFAM" id="SSF46785">
    <property type="entry name" value="Winged helix' DNA-binding domain"/>
    <property type="match status" value="1"/>
</dbReference>
<evidence type="ECO:0000256" key="3">
    <source>
        <dbReference type="ARBA" id="ARBA00023125"/>
    </source>
</evidence>
<dbReference type="PANTHER" id="PTHR30537">
    <property type="entry name" value="HTH-TYPE TRANSCRIPTIONAL REGULATOR"/>
    <property type="match status" value="1"/>
</dbReference>
<dbReference type="InterPro" id="IPR058163">
    <property type="entry name" value="LysR-type_TF_proteobact-type"/>
</dbReference>
<dbReference type="InterPro" id="IPR005119">
    <property type="entry name" value="LysR_subst-bd"/>
</dbReference>
<dbReference type="InterPro" id="IPR036390">
    <property type="entry name" value="WH_DNA-bd_sf"/>
</dbReference>
<gene>
    <name evidence="6" type="primary">gcvA</name>
    <name evidence="6" type="ORF">QPM17_10450</name>
</gene>
<dbReference type="PROSITE" id="PS50931">
    <property type="entry name" value="HTH_LYSR"/>
    <property type="match status" value="1"/>
</dbReference>
<dbReference type="InterPro" id="IPR036388">
    <property type="entry name" value="WH-like_DNA-bd_sf"/>
</dbReference>
<dbReference type="RefSeq" id="WP_285390649.1">
    <property type="nucleotide sequence ID" value="NZ_JASSVS010000004.1"/>
</dbReference>
<comment type="caution">
    <text evidence="6">The sequence shown here is derived from an EMBL/GenBank/DDBJ whole genome shotgun (WGS) entry which is preliminary data.</text>
</comment>
<keyword evidence="2" id="KW-0805">Transcription regulation</keyword>
<dbReference type="EMBL" id="JASSVS010000004">
    <property type="protein sequence ID" value="MDL0431551.1"/>
    <property type="molecule type" value="Genomic_DNA"/>
</dbReference>
<dbReference type="Pfam" id="PF03466">
    <property type="entry name" value="LysR_substrate"/>
    <property type="match status" value="1"/>
</dbReference>
<dbReference type="InterPro" id="IPR000847">
    <property type="entry name" value="LysR_HTH_N"/>
</dbReference>
<dbReference type="Gene3D" id="3.40.190.10">
    <property type="entry name" value="Periplasmic binding protein-like II"/>
    <property type="match status" value="2"/>
</dbReference>
<evidence type="ECO:0000313" key="7">
    <source>
        <dbReference type="Proteomes" id="UP001227964"/>
    </source>
</evidence>
<dbReference type="CDD" id="cd08432">
    <property type="entry name" value="PBP2_GcdR_TrpI_HvrB_AmpR_like"/>
    <property type="match status" value="1"/>
</dbReference>
<protein>
    <submittedName>
        <fullName evidence="6">Transcriptional regulator GcvA</fullName>
    </submittedName>
</protein>
<accession>A0ABT7IBL2</accession>
<dbReference type="NCBIfam" id="NF008352">
    <property type="entry name" value="PRK11139.1"/>
    <property type="match status" value="1"/>
</dbReference>
<reference evidence="6 7" key="1">
    <citation type="submission" date="2023-06" db="EMBL/GenBank/DDBJ databases">
        <title>Marinobacter azerbaijanicus a moderately halophilic, isolated from Urmia Lake in Azerbaijan region of Iran.</title>
        <authorList>
            <person name="Sanchez-Porro C."/>
            <person name="Aghdam E.M."/>
            <person name="Saheb S.M."/>
            <person name="Tarhriz V."/>
            <person name="Kazemi E."/>
            <person name="Ammozegar M.A."/>
            <person name="Ventosa A."/>
            <person name="Hejazi M.S."/>
        </authorList>
    </citation>
    <scope>NUCLEOTIDE SEQUENCE [LARGE SCALE GENOMIC DNA]</scope>
    <source>
        <strain evidence="6 7">TBZ242</strain>
    </source>
</reference>
<evidence type="ECO:0000256" key="4">
    <source>
        <dbReference type="ARBA" id="ARBA00023163"/>
    </source>
</evidence>
<comment type="similarity">
    <text evidence="1">Belongs to the LysR transcriptional regulatory family.</text>
</comment>
<proteinExistence type="inferred from homology"/>
<keyword evidence="3" id="KW-0238">DNA-binding</keyword>
<dbReference type="Proteomes" id="UP001227964">
    <property type="component" value="Unassembled WGS sequence"/>
</dbReference>
<feature type="domain" description="HTH lysR-type" evidence="5">
    <location>
        <begin position="5"/>
        <end position="62"/>
    </location>
</feature>
<organism evidence="6 7">
    <name type="scientific">Marinobacter azerbaijanicus</name>
    <dbReference type="NCBI Taxonomy" id="3050455"/>
    <lineage>
        <taxon>Bacteria</taxon>
        <taxon>Pseudomonadati</taxon>
        <taxon>Pseudomonadota</taxon>
        <taxon>Gammaproteobacteria</taxon>
        <taxon>Pseudomonadales</taxon>
        <taxon>Marinobacteraceae</taxon>
        <taxon>Marinobacter</taxon>
    </lineage>
</organism>